<organism evidence="5 6">
    <name type="scientific">Nocardioides mesophilus</name>
    <dbReference type="NCBI Taxonomy" id="433659"/>
    <lineage>
        <taxon>Bacteria</taxon>
        <taxon>Bacillati</taxon>
        <taxon>Actinomycetota</taxon>
        <taxon>Actinomycetes</taxon>
        <taxon>Propionibacteriales</taxon>
        <taxon>Nocardioidaceae</taxon>
        <taxon>Nocardioides</taxon>
    </lineage>
</organism>
<evidence type="ECO:0000256" key="2">
    <source>
        <dbReference type="ARBA" id="ARBA00023125"/>
    </source>
</evidence>
<dbReference type="Pfam" id="PF07702">
    <property type="entry name" value="UTRA"/>
    <property type="match status" value="1"/>
</dbReference>
<dbReference type="GO" id="GO:0045892">
    <property type="term" value="P:negative regulation of DNA-templated transcription"/>
    <property type="evidence" value="ECO:0007669"/>
    <property type="project" value="TreeGrafter"/>
</dbReference>
<dbReference type="EMBL" id="CP060713">
    <property type="protein sequence ID" value="QNN54865.1"/>
    <property type="molecule type" value="Genomic_DNA"/>
</dbReference>
<keyword evidence="6" id="KW-1185">Reference proteome</keyword>
<dbReference type="CDD" id="cd07377">
    <property type="entry name" value="WHTH_GntR"/>
    <property type="match status" value="1"/>
</dbReference>
<dbReference type="Pfam" id="PF00392">
    <property type="entry name" value="GntR"/>
    <property type="match status" value="1"/>
</dbReference>
<dbReference type="InterPro" id="IPR028978">
    <property type="entry name" value="Chorismate_lyase_/UTRA_dom_sf"/>
</dbReference>
<dbReference type="InterPro" id="IPR036388">
    <property type="entry name" value="WH-like_DNA-bd_sf"/>
</dbReference>
<dbReference type="SMART" id="SM00866">
    <property type="entry name" value="UTRA"/>
    <property type="match status" value="1"/>
</dbReference>
<evidence type="ECO:0000259" key="4">
    <source>
        <dbReference type="PROSITE" id="PS50949"/>
    </source>
</evidence>
<dbReference type="InterPro" id="IPR036390">
    <property type="entry name" value="WH_DNA-bd_sf"/>
</dbReference>
<keyword evidence="1" id="KW-0805">Transcription regulation</keyword>
<dbReference type="GO" id="GO:0003677">
    <property type="term" value="F:DNA binding"/>
    <property type="evidence" value="ECO:0007669"/>
    <property type="project" value="UniProtKB-KW"/>
</dbReference>
<dbReference type="Proteomes" id="UP000515947">
    <property type="component" value="Chromosome"/>
</dbReference>
<dbReference type="SUPFAM" id="SSF46785">
    <property type="entry name" value="Winged helix' DNA-binding domain"/>
    <property type="match status" value="1"/>
</dbReference>
<feature type="domain" description="HTH gntR-type" evidence="4">
    <location>
        <begin position="8"/>
        <end position="76"/>
    </location>
</feature>
<dbReference type="GO" id="GO:0003700">
    <property type="term" value="F:DNA-binding transcription factor activity"/>
    <property type="evidence" value="ECO:0007669"/>
    <property type="project" value="InterPro"/>
</dbReference>
<keyword evidence="2" id="KW-0238">DNA-binding</keyword>
<dbReference type="InterPro" id="IPR050679">
    <property type="entry name" value="Bact_HTH_transcr_reg"/>
</dbReference>
<dbReference type="InterPro" id="IPR000524">
    <property type="entry name" value="Tscrpt_reg_HTH_GntR"/>
</dbReference>
<evidence type="ECO:0000313" key="6">
    <source>
        <dbReference type="Proteomes" id="UP000515947"/>
    </source>
</evidence>
<dbReference type="InterPro" id="IPR011663">
    <property type="entry name" value="UTRA"/>
</dbReference>
<gene>
    <name evidence="5" type="ORF">H9L09_05820</name>
</gene>
<evidence type="ECO:0000313" key="5">
    <source>
        <dbReference type="EMBL" id="QNN54865.1"/>
    </source>
</evidence>
<dbReference type="SUPFAM" id="SSF64288">
    <property type="entry name" value="Chorismate lyase-like"/>
    <property type="match status" value="1"/>
</dbReference>
<dbReference type="Gene3D" id="1.10.10.10">
    <property type="entry name" value="Winged helix-like DNA-binding domain superfamily/Winged helix DNA-binding domain"/>
    <property type="match status" value="1"/>
</dbReference>
<keyword evidence="3" id="KW-0804">Transcription</keyword>
<evidence type="ECO:0000256" key="3">
    <source>
        <dbReference type="ARBA" id="ARBA00023163"/>
    </source>
</evidence>
<dbReference type="PROSITE" id="PS50949">
    <property type="entry name" value="HTH_GNTR"/>
    <property type="match status" value="1"/>
</dbReference>
<dbReference type="Gene3D" id="3.40.1410.10">
    <property type="entry name" value="Chorismate lyase-like"/>
    <property type="match status" value="1"/>
</dbReference>
<dbReference type="PRINTS" id="PR00035">
    <property type="entry name" value="HTHGNTR"/>
</dbReference>
<dbReference type="AlphaFoldDB" id="A0A7G9RGZ0"/>
<dbReference type="PANTHER" id="PTHR44846:SF1">
    <property type="entry name" value="MANNOSYL-D-GLYCERATE TRANSPORT_METABOLISM SYSTEM REPRESSOR MNGR-RELATED"/>
    <property type="match status" value="1"/>
</dbReference>
<dbReference type="PANTHER" id="PTHR44846">
    <property type="entry name" value="MANNOSYL-D-GLYCERATE TRANSPORT/METABOLISM SYSTEM REPRESSOR MNGR-RELATED"/>
    <property type="match status" value="1"/>
</dbReference>
<protein>
    <submittedName>
        <fullName evidence="5">GntR family transcriptional regulator</fullName>
    </submittedName>
</protein>
<name>A0A7G9RGZ0_9ACTN</name>
<reference evidence="5 6" key="1">
    <citation type="submission" date="2020-08" db="EMBL/GenBank/DDBJ databases">
        <title>Genome sequence of Nocardioides mesophilus KACC 16243T.</title>
        <authorList>
            <person name="Hyun D.-W."/>
            <person name="Bae J.-W."/>
        </authorList>
    </citation>
    <scope>NUCLEOTIDE SEQUENCE [LARGE SCALE GENOMIC DNA]</scope>
    <source>
        <strain evidence="5 6">KACC 16243</strain>
    </source>
</reference>
<evidence type="ECO:0000256" key="1">
    <source>
        <dbReference type="ARBA" id="ARBA00023015"/>
    </source>
</evidence>
<dbReference type="SMART" id="SM00345">
    <property type="entry name" value="HTH_GNTR"/>
    <property type="match status" value="1"/>
</dbReference>
<proteinExistence type="predicted"/>
<accession>A0A7G9RGZ0</accession>
<sequence>MRPSYPGESRYRLLARSLREDILEDRFAEDDPLPTEAALAQELSLSRQTVRRAFLELVSEGLVFRVPGRGTFITPKGSRYRRRFSSVDDLMNLTLDTELEVLDPLTGTFDQAIAERLQLSGRSMYSVLFRRLHRGEVFCTTRVFLPPAMGSTLEQLPFLVEPGHRSGITIIGLLESQGVTIAEAEQMTTAVAATEEQAGWLGCAVGAPLLRIERLYIDATDQPVELAISDYLPEHFSHRLRLGRATAAEH</sequence>
<dbReference type="KEGG" id="nmes:H9L09_05820"/>